<evidence type="ECO:0000313" key="3">
    <source>
        <dbReference type="EMBL" id="MEM4987567.1"/>
    </source>
</evidence>
<dbReference type="InterPro" id="IPR054402">
    <property type="entry name" value="Tt1218-like_dom"/>
</dbReference>
<accession>A0ABU9PU70</accession>
<keyword evidence="4" id="KW-1185">Reference proteome</keyword>
<dbReference type="InterPro" id="IPR013362">
    <property type="entry name" value="Pilus_4_PilV"/>
</dbReference>
<evidence type="ECO:0000313" key="4">
    <source>
        <dbReference type="Proteomes" id="UP001495910"/>
    </source>
</evidence>
<feature type="transmembrane region" description="Helical" evidence="1">
    <location>
        <begin position="21"/>
        <end position="40"/>
    </location>
</feature>
<dbReference type="Pfam" id="PF07963">
    <property type="entry name" value="N_methyl"/>
    <property type="match status" value="1"/>
</dbReference>
<dbReference type="Pfam" id="PF22150">
    <property type="entry name" value="Tt1218-like"/>
    <property type="match status" value="1"/>
</dbReference>
<evidence type="ECO:0000259" key="2">
    <source>
        <dbReference type="Pfam" id="PF22150"/>
    </source>
</evidence>
<dbReference type="EMBL" id="JBANDC010000005">
    <property type="protein sequence ID" value="MEM4987567.1"/>
    <property type="molecule type" value="Genomic_DNA"/>
</dbReference>
<evidence type="ECO:0000256" key="1">
    <source>
        <dbReference type="SAM" id="Phobius"/>
    </source>
</evidence>
<reference evidence="3 4" key="1">
    <citation type="submission" date="2024-02" db="EMBL/GenBank/DDBJ databases">
        <title>Draft genome sequence of Collimonas sp. strain H4R21, an effective mineral-weathering bacterial strain isolated from the beech rhizosphere.</title>
        <authorList>
            <person name="Morin E."/>
            <person name="Uroz S."/>
            <person name="Leveau J.H.J."/>
            <person name="Kumar R."/>
            <person name="Rey M.W."/>
            <person name="Pham J."/>
        </authorList>
    </citation>
    <scope>NUCLEOTIDE SEQUENCE [LARGE SCALE GENOMIC DNA]</scope>
    <source>
        <strain evidence="3 4">H4R21</strain>
    </source>
</reference>
<comment type="caution">
    <text evidence="3">The sequence shown here is derived from an EMBL/GenBank/DDBJ whole genome shotgun (WGS) entry which is preliminary data.</text>
</comment>
<sequence>MAFIKNRLPSSRNRQRGVGMIEVLISITIASFALLGLAGLQVTSLKYQKTAQFRSLASQYSADMADRMRANVAGAKLGSYVTTDTYGALPASLPNCASAACTPDKVAQADLYNWRQALSQAVAGGWGEVSGTLTGGFVVTVYFNEPGDGSAAGANCRAAAFASGTDKSNIRCFSTTFLP</sequence>
<protein>
    <submittedName>
        <fullName evidence="3">Type IV pilus modification protein PilV</fullName>
    </submittedName>
</protein>
<dbReference type="InterPro" id="IPR012902">
    <property type="entry name" value="N_methyl_site"/>
</dbReference>
<keyword evidence="1" id="KW-0472">Membrane</keyword>
<proteinExistence type="predicted"/>
<dbReference type="RefSeq" id="WP_342829119.1">
    <property type="nucleotide sequence ID" value="NZ_JBANDC010000005.1"/>
</dbReference>
<gene>
    <name evidence="3" type="primary">pilV</name>
    <name evidence="3" type="ORF">V8G57_09235</name>
</gene>
<dbReference type="NCBIfam" id="TIGR02523">
    <property type="entry name" value="type_IV_pilV"/>
    <property type="match status" value="1"/>
</dbReference>
<keyword evidence="1" id="KW-0812">Transmembrane</keyword>
<dbReference type="Proteomes" id="UP001495910">
    <property type="component" value="Unassembled WGS sequence"/>
</dbReference>
<feature type="domain" description="Type IV pilin Tt1218-like" evidence="2">
    <location>
        <begin position="40"/>
        <end position="111"/>
    </location>
</feature>
<keyword evidence="1" id="KW-1133">Transmembrane helix</keyword>
<organism evidence="3 4">
    <name type="scientific">Collimonas rhizosphaerae</name>
    <dbReference type="NCBI Taxonomy" id="3126357"/>
    <lineage>
        <taxon>Bacteria</taxon>
        <taxon>Pseudomonadati</taxon>
        <taxon>Pseudomonadota</taxon>
        <taxon>Betaproteobacteria</taxon>
        <taxon>Burkholderiales</taxon>
        <taxon>Oxalobacteraceae</taxon>
        <taxon>Collimonas</taxon>
    </lineage>
</organism>
<name>A0ABU9PU70_9BURK</name>